<gene>
    <name evidence="2" type="ORF">scyTo_0022537</name>
</gene>
<feature type="compositionally biased region" description="Basic and acidic residues" evidence="1">
    <location>
        <begin position="45"/>
        <end position="54"/>
    </location>
</feature>
<dbReference type="EMBL" id="BFAA01022915">
    <property type="protein sequence ID" value="GCB81601.1"/>
    <property type="molecule type" value="Genomic_DNA"/>
</dbReference>
<proteinExistence type="predicted"/>
<evidence type="ECO:0000313" key="2">
    <source>
        <dbReference type="EMBL" id="GCB81601.1"/>
    </source>
</evidence>
<keyword evidence="3" id="KW-1185">Reference proteome</keyword>
<dbReference type="STRING" id="75743.A0A401Q8B4"/>
<evidence type="ECO:0000313" key="3">
    <source>
        <dbReference type="Proteomes" id="UP000288216"/>
    </source>
</evidence>
<feature type="non-terminal residue" evidence="2">
    <location>
        <position position="1"/>
    </location>
</feature>
<dbReference type="Proteomes" id="UP000288216">
    <property type="component" value="Unassembled WGS sequence"/>
</dbReference>
<reference evidence="2 3" key="1">
    <citation type="journal article" date="2018" name="Nat. Ecol. Evol.">
        <title>Shark genomes provide insights into elasmobranch evolution and the origin of vertebrates.</title>
        <authorList>
            <person name="Hara Y"/>
            <person name="Yamaguchi K"/>
            <person name="Onimaru K"/>
            <person name="Kadota M"/>
            <person name="Koyanagi M"/>
            <person name="Keeley SD"/>
            <person name="Tatsumi K"/>
            <person name="Tanaka K"/>
            <person name="Motone F"/>
            <person name="Kageyama Y"/>
            <person name="Nozu R"/>
            <person name="Adachi N"/>
            <person name="Nishimura O"/>
            <person name="Nakagawa R"/>
            <person name="Tanegashima C"/>
            <person name="Kiyatake I"/>
            <person name="Matsumoto R"/>
            <person name="Murakumo K"/>
            <person name="Nishida K"/>
            <person name="Terakita A"/>
            <person name="Kuratani S"/>
            <person name="Sato K"/>
            <person name="Hyodo S Kuraku.S."/>
        </authorList>
    </citation>
    <scope>NUCLEOTIDE SEQUENCE [LARGE SCALE GENOMIC DNA]</scope>
</reference>
<dbReference type="AlphaFoldDB" id="A0A401Q8B4"/>
<comment type="caution">
    <text evidence="2">The sequence shown here is derived from an EMBL/GenBank/DDBJ whole genome shotgun (WGS) entry which is preliminary data.</text>
</comment>
<evidence type="ECO:0000256" key="1">
    <source>
        <dbReference type="SAM" id="MobiDB-lite"/>
    </source>
</evidence>
<accession>A0A401Q8B4</accession>
<feature type="compositionally biased region" description="Acidic residues" evidence="1">
    <location>
        <begin position="29"/>
        <end position="44"/>
    </location>
</feature>
<protein>
    <submittedName>
        <fullName evidence="2">Uncharacterized protein</fullName>
    </submittedName>
</protein>
<dbReference type="OMA" id="WRPELDS"/>
<feature type="region of interest" description="Disordered" evidence="1">
    <location>
        <begin position="1"/>
        <end position="105"/>
    </location>
</feature>
<feature type="compositionally biased region" description="Low complexity" evidence="1">
    <location>
        <begin position="60"/>
        <end position="78"/>
    </location>
</feature>
<feature type="compositionally biased region" description="Acidic residues" evidence="1">
    <location>
        <begin position="95"/>
        <end position="105"/>
    </location>
</feature>
<name>A0A401Q8B4_SCYTO</name>
<sequence>GRKPGSGRRNTNGGAGSKVKDKKQSSSESEQEDESEESETDEEEVSRSSMDKPGDPIQSPPSLFSTPLPTLPMPTCSPVMSNLPMPVPAPMACSEDGEEDDDYDS</sequence>
<organism evidence="2 3">
    <name type="scientific">Scyliorhinus torazame</name>
    <name type="common">Cloudy catshark</name>
    <name type="synonym">Catulus torazame</name>
    <dbReference type="NCBI Taxonomy" id="75743"/>
    <lineage>
        <taxon>Eukaryota</taxon>
        <taxon>Metazoa</taxon>
        <taxon>Chordata</taxon>
        <taxon>Craniata</taxon>
        <taxon>Vertebrata</taxon>
        <taxon>Chondrichthyes</taxon>
        <taxon>Elasmobranchii</taxon>
        <taxon>Galeomorphii</taxon>
        <taxon>Galeoidea</taxon>
        <taxon>Carcharhiniformes</taxon>
        <taxon>Scyliorhinidae</taxon>
        <taxon>Scyliorhinus</taxon>
    </lineage>
</organism>